<accession>A0A8H6Y2K9</accession>
<proteinExistence type="inferred from homology"/>
<dbReference type="PANTHER" id="PTHR11559">
    <property type="entry name" value="CARBOXYLESTERASE"/>
    <property type="match status" value="1"/>
</dbReference>
<keyword evidence="6" id="KW-1185">Reference proteome</keyword>
<dbReference type="EC" id="3.1.1.-" evidence="3"/>
<dbReference type="InterPro" id="IPR019819">
    <property type="entry name" value="Carboxylesterase_B_CS"/>
</dbReference>
<evidence type="ECO:0000313" key="6">
    <source>
        <dbReference type="Proteomes" id="UP000623467"/>
    </source>
</evidence>
<gene>
    <name evidence="5" type="ORF">MSAN_01647700</name>
</gene>
<comment type="caution">
    <text evidence="5">The sequence shown here is derived from an EMBL/GenBank/DDBJ whole genome shotgun (WGS) entry which is preliminary data.</text>
</comment>
<dbReference type="InterPro" id="IPR019826">
    <property type="entry name" value="Carboxylesterase_B_AS"/>
</dbReference>
<comment type="similarity">
    <text evidence="1 3">Belongs to the type-B carboxylesterase/lipase family.</text>
</comment>
<dbReference type="InterPro" id="IPR050309">
    <property type="entry name" value="Type-B_Carboxylest/Lipase"/>
</dbReference>
<organism evidence="5 6">
    <name type="scientific">Mycena sanguinolenta</name>
    <dbReference type="NCBI Taxonomy" id="230812"/>
    <lineage>
        <taxon>Eukaryota</taxon>
        <taxon>Fungi</taxon>
        <taxon>Dikarya</taxon>
        <taxon>Basidiomycota</taxon>
        <taxon>Agaricomycotina</taxon>
        <taxon>Agaricomycetes</taxon>
        <taxon>Agaricomycetidae</taxon>
        <taxon>Agaricales</taxon>
        <taxon>Marasmiineae</taxon>
        <taxon>Mycenaceae</taxon>
        <taxon>Mycena</taxon>
    </lineage>
</organism>
<dbReference type="EMBL" id="JACAZH010000014">
    <property type="protein sequence ID" value="KAF7350856.1"/>
    <property type="molecule type" value="Genomic_DNA"/>
</dbReference>
<keyword evidence="2 3" id="KW-0378">Hydrolase</keyword>
<keyword evidence="3" id="KW-0732">Signal</keyword>
<dbReference type="GO" id="GO:0016787">
    <property type="term" value="F:hydrolase activity"/>
    <property type="evidence" value="ECO:0007669"/>
    <property type="project" value="UniProtKB-KW"/>
</dbReference>
<feature type="signal peptide" evidence="3">
    <location>
        <begin position="1"/>
        <end position="18"/>
    </location>
</feature>
<dbReference type="Proteomes" id="UP000623467">
    <property type="component" value="Unassembled WGS sequence"/>
</dbReference>
<dbReference type="Pfam" id="PF00135">
    <property type="entry name" value="COesterase"/>
    <property type="match status" value="1"/>
</dbReference>
<evidence type="ECO:0000256" key="1">
    <source>
        <dbReference type="ARBA" id="ARBA00005964"/>
    </source>
</evidence>
<feature type="chain" id="PRO_5034805109" description="Carboxylic ester hydrolase" evidence="3">
    <location>
        <begin position="19"/>
        <end position="541"/>
    </location>
</feature>
<dbReference type="InterPro" id="IPR002018">
    <property type="entry name" value="CarbesteraseB"/>
</dbReference>
<sequence>MLIISGLLFAWLLCLVRAVNSLSAPPVVDLGYAQYQGAINTSLGIISFLGLRYAAAPTGKHVCSDVTVVHTENLPGNLRFQAPALPPRVETGVQLATTNAPACFQGGLGGQSLTNPVAARDDTDESEDCLFLSVYTPNMSPKMPLPTIVWIHGGGYATGSAGDYNGADIVQESNNNVVVVVIQYRLGLFGFLAGSQVKNEGALNAGLLDQQFALRWVNTNIQKFGGDPSQVTLWGESAGAGSVIQHMIANNGKTSPPLFRAIMTSSTFLPSQYPYDSSIPQALFDDVAAQAGCADTTNLSCLRAVDSATLATVNSNMIAAGFAGTFTFVPVVDNTFIMQTLTTALAQGKDLSVIMQLTNILLKASVFSVTNSNEGFIFVPQTVDFDTADYVQQLFPLLSSEQVKSVTSAYSSFGTPAERATAIYGESIIICPTYLLLNTFPGLAYKGEMAVSPGFHGEDILYYYPDFTALITAEPFDNAAFATAFSQAFVSFAANLNPNSKLRASITPQWSRWSPFAPFEMIFNQTDNKPAIAARSTSPEL</sequence>
<evidence type="ECO:0000313" key="5">
    <source>
        <dbReference type="EMBL" id="KAF7350856.1"/>
    </source>
</evidence>
<dbReference type="PROSITE" id="PS00122">
    <property type="entry name" value="CARBOXYLESTERASE_B_1"/>
    <property type="match status" value="1"/>
</dbReference>
<evidence type="ECO:0000256" key="3">
    <source>
        <dbReference type="RuleBase" id="RU361235"/>
    </source>
</evidence>
<evidence type="ECO:0000256" key="2">
    <source>
        <dbReference type="ARBA" id="ARBA00022801"/>
    </source>
</evidence>
<reference evidence="5" key="1">
    <citation type="submission" date="2020-05" db="EMBL/GenBank/DDBJ databases">
        <title>Mycena genomes resolve the evolution of fungal bioluminescence.</title>
        <authorList>
            <person name="Tsai I.J."/>
        </authorList>
    </citation>
    <scope>NUCLEOTIDE SEQUENCE</scope>
    <source>
        <strain evidence="5">160909Yilan</strain>
    </source>
</reference>
<dbReference type="OrthoDB" id="408631at2759"/>
<protein>
    <recommendedName>
        <fullName evidence="3">Carboxylic ester hydrolase</fullName>
        <ecNumber evidence="3">3.1.1.-</ecNumber>
    </recommendedName>
</protein>
<dbReference type="PROSITE" id="PS00941">
    <property type="entry name" value="CARBOXYLESTERASE_B_2"/>
    <property type="match status" value="1"/>
</dbReference>
<evidence type="ECO:0000259" key="4">
    <source>
        <dbReference type="Pfam" id="PF00135"/>
    </source>
</evidence>
<dbReference type="AlphaFoldDB" id="A0A8H6Y2K9"/>
<feature type="domain" description="Carboxylesterase type B" evidence="4">
    <location>
        <begin position="76"/>
        <end position="528"/>
    </location>
</feature>
<dbReference type="Gene3D" id="3.40.50.1820">
    <property type="entry name" value="alpha/beta hydrolase"/>
    <property type="match status" value="1"/>
</dbReference>
<dbReference type="InterPro" id="IPR029058">
    <property type="entry name" value="AB_hydrolase_fold"/>
</dbReference>
<dbReference type="SUPFAM" id="SSF53474">
    <property type="entry name" value="alpha/beta-Hydrolases"/>
    <property type="match status" value="1"/>
</dbReference>
<name>A0A8H6Y2K9_9AGAR</name>